<dbReference type="AlphaFoldDB" id="A0AAD3T2M8"/>
<evidence type="ECO:0000256" key="5">
    <source>
        <dbReference type="ARBA" id="ARBA00022842"/>
    </source>
</evidence>
<gene>
    <name evidence="11" type="ORF">Nepgr_023542</name>
</gene>
<dbReference type="InterPro" id="IPR004131">
    <property type="entry name" value="PPase-energised_H-pump"/>
</dbReference>
<dbReference type="EMBL" id="BSYO01000023">
    <property type="protein sequence ID" value="GMH21700.1"/>
    <property type="molecule type" value="Genomic_DNA"/>
</dbReference>
<feature type="transmembrane region" description="Helical" evidence="10">
    <location>
        <begin position="362"/>
        <end position="388"/>
    </location>
</feature>
<evidence type="ECO:0000313" key="12">
    <source>
        <dbReference type="Proteomes" id="UP001279734"/>
    </source>
</evidence>
<evidence type="ECO:0000313" key="11">
    <source>
        <dbReference type="EMBL" id="GMH21700.1"/>
    </source>
</evidence>
<reference evidence="11" key="1">
    <citation type="submission" date="2023-05" db="EMBL/GenBank/DDBJ databases">
        <title>Nepenthes gracilis genome sequencing.</title>
        <authorList>
            <person name="Fukushima K."/>
        </authorList>
    </citation>
    <scope>NUCLEOTIDE SEQUENCE</scope>
    <source>
        <strain evidence="11">SING2019-196</strain>
    </source>
</reference>
<keyword evidence="3" id="KW-0813">Transport</keyword>
<evidence type="ECO:0000256" key="1">
    <source>
        <dbReference type="ARBA" id="ARBA00004127"/>
    </source>
</evidence>
<evidence type="ECO:0000256" key="2">
    <source>
        <dbReference type="ARBA" id="ARBA00013242"/>
    </source>
</evidence>
<sequence length="492" mass="53301">MRAFTECNNFGHPPFGLRANSWLNSPDTVQIPLSIRPNPVDAKIGKGNGDGLRRVGRSDLTLGANESQVGVTMPFTAFIFRSLFIEVAIFTTFTEYQYASSYMITNAILLFFFLGSMVSFNTSCQPCEYARTTLEASKRTCKAFIIAVRFGAVMGFPLAANGLLVLYIAINLFKLYHDDTWRDDVGKFKRNILKDNPKNPTFTADKVGANAGGIAGNYGSYATPSSAALIVASISAIGVSHNLTTLMYTPLASFVDIFIRWLTTLFATDFCEIKAVEEIKLALQRKWNILTASMTVGVTLVTWVSLLSFLTIFNFRMQKGVTNCTYYTSNAHNPVQDVANAYPTRVATRVIFSLALGYKSSIISNCAIAVSLTGATMYSIAVATLGLLDTIATGLAMDVYGSNSAHAGGMTEIAGMSHRICTMTDALDAAVMGIGVAIRFTILLSLAFPSTLMSCTSISTGFVTPKSYRRCSIDTRSPTLLRDFSVAVALNA</sequence>
<dbReference type="GO" id="GO:0012505">
    <property type="term" value="C:endomembrane system"/>
    <property type="evidence" value="ECO:0007669"/>
    <property type="project" value="UniProtKB-SubCell"/>
</dbReference>
<keyword evidence="9 10" id="KW-0472">Membrane</keyword>
<evidence type="ECO:0000256" key="9">
    <source>
        <dbReference type="ARBA" id="ARBA00023136"/>
    </source>
</evidence>
<name>A0AAD3T2M8_NEPGR</name>
<evidence type="ECO:0000256" key="3">
    <source>
        <dbReference type="ARBA" id="ARBA00022448"/>
    </source>
</evidence>
<keyword evidence="6" id="KW-1278">Translocase</keyword>
<feature type="transmembrane region" description="Helical" evidence="10">
    <location>
        <begin position="426"/>
        <end position="448"/>
    </location>
</feature>
<keyword evidence="12" id="KW-1185">Reference proteome</keyword>
<keyword evidence="4 10" id="KW-0812">Transmembrane</keyword>
<evidence type="ECO:0000256" key="6">
    <source>
        <dbReference type="ARBA" id="ARBA00022967"/>
    </source>
</evidence>
<dbReference type="PANTHER" id="PTHR31998">
    <property type="entry name" value="K(+)-INSENSITIVE PYROPHOSPHATE-ENERGIZED PROTON PUMP"/>
    <property type="match status" value="1"/>
</dbReference>
<organism evidence="11 12">
    <name type="scientific">Nepenthes gracilis</name>
    <name type="common">Slender pitcher plant</name>
    <dbReference type="NCBI Taxonomy" id="150966"/>
    <lineage>
        <taxon>Eukaryota</taxon>
        <taxon>Viridiplantae</taxon>
        <taxon>Streptophyta</taxon>
        <taxon>Embryophyta</taxon>
        <taxon>Tracheophyta</taxon>
        <taxon>Spermatophyta</taxon>
        <taxon>Magnoliopsida</taxon>
        <taxon>eudicotyledons</taxon>
        <taxon>Gunneridae</taxon>
        <taxon>Pentapetalae</taxon>
        <taxon>Caryophyllales</taxon>
        <taxon>Nepenthaceae</taxon>
        <taxon>Nepenthes</taxon>
    </lineage>
</organism>
<dbReference type="Pfam" id="PF03030">
    <property type="entry name" value="H_PPase"/>
    <property type="match status" value="1"/>
</dbReference>
<feature type="transmembrane region" description="Helical" evidence="10">
    <location>
        <begin position="143"/>
        <end position="170"/>
    </location>
</feature>
<keyword evidence="5" id="KW-0460">Magnesium</keyword>
<accession>A0AAD3T2M8</accession>
<dbReference type="GO" id="GO:0009678">
    <property type="term" value="F:diphosphate hydrolysis-driven proton transmembrane transporter activity"/>
    <property type="evidence" value="ECO:0007669"/>
    <property type="project" value="UniProtKB-EC"/>
</dbReference>
<keyword evidence="7 10" id="KW-1133">Transmembrane helix</keyword>
<evidence type="ECO:0000256" key="10">
    <source>
        <dbReference type="SAM" id="Phobius"/>
    </source>
</evidence>
<feature type="transmembrane region" description="Helical" evidence="10">
    <location>
        <begin position="289"/>
        <end position="313"/>
    </location>
</feature>
<proteinExistence type="predicted"/>
<dbReference type="EC" id="7.1.3.1" evidence="2"/>
<comment type="caution">
    <text evidence="11">The sequence shown here is derived from an EMBL/GenBank/DDBJ whole genome shotgun (WGS) entry which is preliminary data.</text>
</comment>
<dbReference type="GO" id="GO:0004427">
    <property type="term" value="F:inorganic diphosphate phosphatase activity"/>
    <property type="evidence" value="ECO:0007669"/>
    <property type="project" value="InterPro"/>
</dbReference>
<dbReference type="GO" id="GO:0016020">
    <property type="term" value="C:membrane"/>
    <property type="evidence" value="ECO:0007669"/>
    <property type="project" value="InterPro"/>
</dbReference>
<dbReference type="Proteomes" id="UP001279734">
    <property type="component" value="Unassembled WGS sequence"/>
</dbReference>
<keyword evidence="8" id="KW-0406">Ion transport</keyword>
<feature type="transmembrane region" description="Helical" evidence="10">
    <location>
        <begin position="99"/>
        <end position="122"/>
    </location>
</feature>
<comment type="subcellular location">
    <subcellularLocation>
        <location evidence="1">Endomembrane system</location>
        <topology evidence="1">Multi-pass membrane protein</topology>
    </subcellularLocation>
</comment>
<evidence type="ECO:0000256" key="8">
    <source>
        <dbReference type="ARBA" id="ARBA00023065"/>
    </source>
</evidence>
<evidence type="ECO:0000256" key="4">
    <source>
        <dbReference type="ARBA" id="ARBA00022692"/>
    </source>
</evidence>
<feature type="transmembrane region" description="Helical" evidence="10">
    <location>
        <begin position="75"/>
        <end position="93"/>
    </location>
</feature>
<protein>
    <recommendedName>
        <fullName evidence="2">H(+)-exporting diphosphatase</fullName>
        <ecNumber evidence="2">7.1.3.1</ecNumber>
    </recommendedName>
</protein>
<evidence type="ECO:0000256" key="7">
    <source>
        <dbReference type="ARBA" id="ARBA00022989"/>
    </source>
</evidence>